<dbReference type="PANTHER" id="PTHR31297:SF17">
    <property type="entry name" value="ENDOGLUCANASE"/>
    <property type="match status" value="1"/>
</dbReference>
<proteinExistence type="inferred from homology"/>
<accession>A0ABQ4RU62</accession>
<keyword evidence="1 5" id="KW-0732">Signal</keyword>
<keyword evidence="3 4" id="KW-0326">Glycosidase</keyword>
<reference evidence="7" key="1">
    <citation type="journal article" date="2021" name="Front. Microbiol.">
        <title>Comprehensive Comparative Genomics and Phenotyping of Methylobacterium Species.</title>
        <authorList>
            <person name="Alessa O."/>
            <person name="Ogura Y."/>
            <person name="Fujitani Y."/>
            <person name="Takami H."/>
            <person name="Hayashi T."/>
            <person name="Sahin N."/>
            <person name="Tani A."/>
        </authorList>
    </citation>
    <scope>NUCLEOTIDE SEQUENCE</scope>
    <source>
        <strain evidence="7">DSM 19015</strain>
    </source>
</reference>
<dbReference type="InterPro" id="IPR050386">
    <property type="entry name" value="Glycosyl_hydrolase_5"/>
</dbReference>
<keyword evidence="8" id="KW-1185">Reference proteome</keyword>
<protein>
    <submittedName>
        <fullName evidence="7">Endoglucanase H</fullName>
    </submittedName>
</protein>
<evidence type="ECO:0000256" key="1">
    <source>
        <dbReference type="ARBA" id="ARBA00022729"/>
    </source>
</evidence>
<name>A0ABQ4RU62_9HYPH</name>
<feature type="signal peptide" evidence="5">
    <location>
        <begin position="1"/>
        <end position="19"/>
    </location>
</feature>
<feature type="chain" id="PRO_5047243517" evidence="5">
    <location>
        <begin position="20"/>
        <end position="336"/>
    </location>
</feature>
<dbReference type="SUPFAM" id="SSF51445">
    <property type="entry name" value="(Trans)glycosidases"/>
    <property type="match status" value="1"/>
</dbReference>
<comment type="similarity">
    <text evidence="4">Belongs to the glycosyl hydrolase 5 (cellulase A) family.</text>
</comment>
<evidence type="ECO:0000256" key="5">
    <source>
        <dbReference type="SAM" id="SignalP"/>
    </source>
</evidence>
<dbReference type="Proteomes" id="UP001055125">
    <property type="component" value="Unassembled WGS sequence"/>
</dbReference>
<evidence type="ECO:0000256" key="2">
    <source>
        <dbReference type="ARBA" id="ARBA00022801"/>
    </source>
</evidence>
<dbReference type="InterPro" id="IPR017853">
    <property type="entry name" value="GH"/>
</dbReference>
<evidence type="ECO:0000313" key="7">
    <source>
        <dbReference type="EMBL" id="GJD93254.1"/>
    </source>
</evidence>
<evidence type="ECO:0000313" key="8">
    <source>
        <dbReference type="Proteomes" id="UP001055125"/>
    </source>
</evidence>
<dbReference type="PANTHER" id="PTHR31297">
    <property type="entry name" value="GLUCAN ENDO-1,6-BETA-GLUCOSIDASE B"/>
    <property type="match status" value="1"/>
</dbReference>
<dbReference type="RefSeq" id="WP_238242455.1">
    <property type="nucleotide sequence ID" value="NZ_BPQP01000006.1"/>
</dbReference>
<dbReference type="Gene3D" id="3.20.20.80">
    <property type="entry name" value="Glycosidases"/>
    <property type="match status" value="1"/>
</dbReference>
<keyword evidence="2 4" id="KW-0378">Hydrolase</keyword>
<dbReference type="Pfam" id="PF00150">
    <property type="entry name" value="Cellulase"/>
    <property type="match status" value="1"/>
</dbReference>
<evidence type="ECO:0000259" key="6">
    <source>
        <dbReference type="Pfam" id="PF00150"/>
    </source>
</evidence>
<gene>
    <name evidence="7" type="primary">celH</name>
    <name evidence="7" type="ORF">OCOJLMKI_0445</name>
</gene>
<reference evidence="7" key="2">
    <citation type="submission" date="2021-08" db="EMBL/GenBank/DDBJ databases">
        <authorList>
            <person name="Tani A."/>
            <person name="Ola A."/>
            <person name="Ogura Y."/>
            <person name="Katsura K."/>
            <person name="Hayashi T."/>
        </authorList>
    </citation>
    <scope>NUCLEOTIDE SEQUENCE</scope>
    <source>
        <strain evidence="7">DSM 19015</strain>
    </source>
</reference>
<organism evidence="7 8">
    <name type="scientific">Methylobacterium iners</name>
    <dbReference type="NCBI Taxonomy" id="418707"/>
    <lineage>
        <taxon>Bacteria</taxon>
        <taxon>Pseudomonadati</taxon>
        <taxon>Pseudomonadota</taxon>
        <taxon>Alphaproteobacteria</taxon>
        <taxon>Hyphomicrobiales</taxon>
        <taxon>Methylobacteriaceae</taxon>
        <taxon>Methylobacterium</taxon>
    </lineage>
</organism>
<feature type="domain" description="Glycoside hydrolase family 5" evidence="6">
    <location>
        <begin position="34"/>
        <end position="306"/>
    </location>
</feature>
<dbReference type="EMBL" id="BPQP01000006">
    <property type="protein sequence ID" value="GJD93254.1"/>
    <property type="molecule type" value="Genomic_DNA"/>
</dbReference>
<evidence type="ECO:0000256" key="3">
    <source>
        <dbReference type="ARBA" id="ARBA00023295"/>
    </source>
</evidence>
<evidence type="ECO:0000256" key="4">
    <source>
        <dbReference type="RuleBase" id="RU361153"/>
    </source>
</evidence>
<dbReference type="InterPro" id="IPR001547">
    <property type="entry name" value="Glyco_hydro_5"/>
</dbReference>
<comment type="caution">
    <text evidence="7">The sequence shown here is derived from an EMBL/GenBank/DDBJ whole genome shotgun (WGS) entry which is preliminary data.</text>
</comment>
<sequence>MIRLFLALALLIATYGAGTAGTSPAEATARRMGRGVNILGYDGIWDGHADAPFRTKYFRLLREAGFQHVRINFHAFRHMDEANRMDPAVLARLDGVLEHTVAAGLTPVLDVHDFAACQRDPEGCAIRLKAFWTEIAKRYARRFPSAVYEILNEPGGAMTLARWTALQSECLRIIRRHDPNRTIVAALLNVEAPLAARVPALPAVDRNIIVAVHYYQPMRFTHQGAPWLPALAGIAGIDWGSRDDAARVTADFEAIASWARAEGRPVYLGEFGSYDRAPTQARARYAAHLARTAERLGWPWAYWQFDHDFAIFDTNTETWARPLLDALVPPGKPVQR</sequence>